<dbReference type="Gene3D" id="1.10.287.570">
    <property type="entry name" value="Helical hairpin bin"/>
    <property type="match status" value="1"/>
</dbReference>
<keyword evidence="4 6" id="KW-0472">Membrane</keyword>
<feature type="compositionally biased region" description="Basic and acidic residues" evidence="5">
    <location>
        <begin position="507"/>
        <end position="525"/>
    </location>
</feature>
<protein>
    <recommendedName>
        <fullName evidence="7">Bicarbonate transporter-like transmembrane domain-containing protein</fullName>
    </recommendedName>
</protein>
<dbReference type="InterPro" id="IPR011531">
    <property type="entry name" value="HCO3_transpt-like_TM_dom"/>
</dbReference>
<dbReference type="PANTHER" id="PTHR11453">
    <property type="entry name" value="ANION EXCHANGE PROTEIN"/>
    <property type="match status" value="1"/>
</dbReference>
<dbReference type="InterPro" id="IPR003020">
    <property type="entry name" value="HCO3_transpt_euk"/>
</dbReference>
<feature type="transmembrane region" description="Helical" evidence="6">
    <location>
        <begin position="311"/>
        <end position="331"/>
    </location>
</feature>
<dbReference type="GO" id="GO:0006820">
    <property type="term" value="P:monoatomic anion transport"/>
    <property type="evidence" value="ECO:0007669"/>
    <property type="project" value="InterPro"/>
</dbReference>
<keyword evidence="3 6" id="KW-1133">Transmembrane helix</keyword>
<feature type="domain" description="Bicarbonate transporter-like transmembrane" evidence="7">
    <location>
        <begin position="8"/>
        <end position="180"/>
    </location>
</feature>
<organism evidence="8">
    <name type="scientific">Heterosigma akashiwo</name>
    <name type="common">Chromophytic alga</name>
    <name type="synonym">Heterosigma carterae</name>
    <dbReference type="NCBI Taxonomy" id="2829"/>
    <lineage>
        <taxon>Eukaryota</taxon>
        <taxon>Sar</taxon>
        <taxon>Stramenopiles</taxon>
        <taxon>Ochrophyta</taxon>
        <taxon>Raphidophyceae</taxon>
        <taxon>Chattonellales</taxon>
        <taxon>Chattonellaceae</taxon>
        <taxon>Heterosigma</taxon>
    </lineage>
</organism>
<feature type="transmembrane region" description="Helical" evidence="6">
    <location>
        <begin position="129"/>
        <end position="151"/>
    </location>
</feature>
<feature type="domain" description="Bicarbonate transporter-like transmembrane" evidence="7">
    <location>
        <begin position="184"/>
        <end position="503"/>
    </location>
</feature>
<proteinExistence type="predicted"/>
<keyword evidence="2 6" id="KW-0812">Transmembrane</keyword>
<dbReference type="GO" id="GO:0005886">
    <property type="term" value="C:plasma membrane"/>
    <property type="evidence" value="ECO:0007669"/>
    <property type="project" value="TreeGrafter"/>
</dbReference>
<dbReference type="PRINTS" id="PR01231">
    <property type="entry name" value="HCO3TRNSPORT"/>
</dbReference>
<feature type="transmembrane region" description="Helical" evidence="6">
    <location>
        <begin position="269"/>
        <end position="290"/>
    </location>
</feature>
<evidence type="ECO:0000256" key="5">
    <source>
        <dbReference type="SAM" id="MobiDB-lite"/>
    </source>
</evidence>
<feature type="transmembrane region" description="Helical" evidence="6">
    <location>
        <begin position="217"/>
        <end position="238"/>
    </location>
</feature>
<feature type="transmembrane region" description="Helical" evidence="6">
    <location>
        <begin position="35"/>
        <end position="57"/>
    </location>
</feature>
<accession>A0A7S4DDX5</accession>
<feature type="transmembrane region" description="Helical" evidence="6">
    <location>
        <begin position="158"/>
        <end position="179"/>
    </location>
</feature>
<feature type="transmembrane region" description="Helical" evidence="6">
    <location>
        <begin position="69"/>
        <end position="88"/>
    </location>
</feature>
<evidence type="ECO:0000256" key="2">
    <source>
        <dbReference type="ARBA" id="ARBA00022692"/>
    </source>
</evidence>
<evidence type="ECO:0000256" key="3">
    <source>
        <dbReference type="ARBA" id="ARBA00022989"/>
    </source>
</evidence>
<dbReference type="Pfam" id="PF00955">
    <property type="entry name" value="HCO3_cotransp"/>
    <property type="match status" value="2"/>
</dbReference>
<feature type="transmembrane region" description="Helical" evidence="6">
    <location>
        <begin position="456"/>
        <end position="482"/>
    </location>
</feature>
<feature type="compositionally biased region" description="Low complexity" evidence="5">
    <location>
        <begin position="532"/>
        <end position="543"/>
    </location>
</feature>
<feature type="transmembrane region" description="Helical" evidence="6">
    <location>
        <begin position="95"/>
        <end position="117"/>
    </location>
</feature>
<feature type="region of interest" description="Disordered" evidence="5">
    <location>
        <begin position="503"/>
        <end position="582"/>
    </location>
</feature>
<evidence type="ECO:0000313" key="8">
    <source>
        <dbReference type="EMBL" id="CAE0643605.1"/>
    </source>
</evidence>
<sequence>MEAPRKGLFGGMLADLKRRAPHYISDWVDGFHPKIIAATLFMYFTSIAPAITFSTVLDTATKVDGVSQIGAVEVLLSTAITGAIFSIFGGQPLCIVGVTGPVSIFTVTVFTMAKGLGVNFLPFYAWCQLWAALMHVVLAMTNCCTLISWVTRYSCETFGFLIAVIYLYTGIKDLVSYFGSDHTSSLLQLVLGLGTAWLAVTLTGARSWVIMRKWARNLVADYGATFAIIFFTAVPYMGKNADVDIEKLDVPEAFGTTSGRSWMVDLGALPAWAVFLAIIPGFILTVLFFFDHNVSSLLAQAPEFGLKKGTAYHWDFFVVGLQILLTGLLGIPPVNGLIPQAPLHTASLAEIDVVKQPDGKTREVITHVHEQRVSNLLQAALIGMMVSDPLLKVLGLIPKATLDGLFLYMGLASFPGNQFYERVMLQFTEPALRDSHHAYLDAVPFPVIRRYTAVQFALLVAIFLITLTPAAMLFPVLIAVLVPLRRQVFPRYYSPAHLAALDSGGEENTHGKDLEGEGEDAEAKAEMGGGEPFPAGEAAEAGGDTAGLRHRTASSGVRGGGAEVVPVDSKVAAAGAPDGPGS</sequence>
<comment type="subcellular location">
    <subcellularLocation>
        <location evidence="1">Membrane</location>
        <topology evidence="1">Multi-pass membrane protein</topology>
    </subcellularLocation>
</comment>
<gene>
    <name evidence="8" type="ORF">HAKA00212_LOCUS22201</name>
</gene>
<evidence type="ECO:0000256" key="6">
    <source>
        <dbReference type="SAM" id="Phobius"/>
    </source>
</evidence>
<dbReference type="AlphaFoldDB" id="A0A7S4DDX5"/>
<reference evidence="8" key="1">
    <citation type="submission" date="2021-01" db="EMBL/GenBank/DDBJ databases">
        <authorList>
            <person name="Corre E."/>
            <person name="Pelletier E."/>
            <person name="Niang G."/>
            <person name="Scheremetjew M."/>
            <person name="Finn R."/>
            <person name="Kale V."/>
            <person name="Holt S."/>
            <person name="Cochrane G."/>
            <person name="Meng A."/>
            <person name="Brown T."/>
            <person name="Cohen L."/>
        </authorList>
    </citation>
    <scope>NUCLEOTIDE SEQUENCE</scope>
    <source>
        <strain evidence="8">CCMP3107</strain>
    </source>
</reference>
<dbReference type="PANTHER" id="PTHR11453:SF82">
    <property type="entry name" value="BORON TRANSPORTER 1"/>
    <property type="match status" value="1"/>
</dbReference>
<dbReference type="GO" id="GO:0050801">
    <property type="term" value="P:monoatomic ion homeostasis"/>
    <property type="evidence" value="ECO:0007669"/>
    <property type="project" value="TreeGrafter"/>
</dbReference>
<dbReference type="EMBL" id="HBIU01050017">
    <property type="protein sequence ID" value="CAE0643605.1"/>
    <property type="molecule type" value="Transcribed_RNA"/>
</dbReference>
<evidence type="ECO:0000256" key="4">
    <source>
        <dbReference type="ARBA" id="ARBA00023136"/>
    </source>
</evidence>
<feature type="transmembrane region" description="Helical" evidence="6">
    <location>
        <begin position="185"/>
        <end position="205"/>
    </location>
</feature>
<dbReference type="GO" id="GO:0005452">
    <property type="term" value="F:solute:inorganic anion antiporter activity"/>
    <property type="evidence" value="ECO:0007669"/>
    <property type="project" value="InterPro"/>
</dbReference>
<evidence type="ECO:0000259" key="7">
    <source>
        <dbReference type="Pfam" id="PF00955"/>
    </source>
</evidence>
<evidence type="ECO:0000256" key="1">
    <source>
        <dbReference type="ARBA" id="ARBA00004141"/>
    </source>
</evidence>
<name>A0A7S4DDX5_HETAK</name>